<dbReference type="Gene3D" id="1.20.120.710">
    <property type="entry name" value="Haloacid dehalogenase hydrolase-like domain"/>
    <property type="match status" value="1"/>
</dbReference>
<dbReference type="InterPro" id="IPR023214">
    <property type="entry name" value="HAD_sf"/>
</dbReference>
<name>A0A1H7ACK1_9ACTN</name>
<dbReference type="GO" id="GO:0044281">
    <property type="term" value="P:small molecule metabolic process"/>
    <property type="evidence" value="ECO:0007669"/>
    <property type="project" value="UniProtKB-ARBA"/>
</dbReference>
<dbReference type="RefSeq" id="WP_092380858.1">
    <property type="nucleotide sequence ID" value="NZ_BOPI01000002.1"/>
</dbReference>
<dbReference type="InterPro" id="IPR006439">
    <property type="entry name" value="HAD-SF_hydro_IA"/>
</dbReference>
<keyword evidence="2 4" id="KW-0378">Hydrolase</keyword>
<dbReference type="OrthoDB" id="3680851at2"/>
<dbReference type="EMBL" id="FNYV01000006">
    <property type="protein sequence ID" value="SEJ62274.1"/>
    <property type="molecule type" value="Genomic_DNA"/>
</dbReference>
<keyword evidence="5" id="KW-1185">Reference proteome</keyword>
<dbReference type="InterPro" id="IPR051400">
    <property type="entry name" value="HAD-like_hydrolase"/>
</dbReference>
<evidence type="ECO:0000313" key="4">
    <source>
        <dbReference type="EMBL" id="SEJ62274.1"/>
    </source>
</evidence>
<dbReference type="SFLD" id="SFLDS00003">
    <property type="entry name" value="Haloacid_Dehalogenase"/>
    <property type="match status" value="1"/>
</dbReference>
<gene>
    <name evidence="4" type="ORF">SAMN05443287_1063</name>
</gene>
<evidence type="ECO:0000256" key="3">
    <source>
        <dbReference type="ARBA" id="ARBA00022842"/>
    </source>
</evidence>
<dbReference type="InterPro" id="IPR036412">
    <property type="entry name" value="HAD-like_sf"/>
</dbReference>
<dbReference type="PANTHER" id="PTHR46470">
    <property type="entry name" value="N-ACYLNEURAMINATE-9-PHOSPHATASE"/>
    <property type="match status" value="1"/>
</dbReference>
<sequence>MLALFDLDNTLVDRSAAMRRWAQMLARHEGLPESAVEAIVDADGEGEMPRREFLAVVQALPGVRMSLKELQDWYMANYASCYLPDANSIQALTLLRDARWRIGVVTNGSKARTVEKLARVGLEPLIDALCVAEEFGIRKPDRRIFVEIARRCGVALDGWMIGDAPVEDICGAVRAGLRTAWVRRGRRWNEHLCRPDLEVDSVLEAAIAIVRPARAAPDRHRLQ</sequence>
<evidence type="ECO:0000256" key="2">
    <source>
        <dbReference type="ARBA" id="ARBA00022801"/>
    </source>
</evidence>
<dbReference type="SUPFAM" id="SSF56784">
    <property type="entry name" value="HAD-like"/>
    <property type="match status" value="1"/>
</dbReference>
<dbReference type="AlphaFoldDB" id="A0A1H7ACK1"/>
<evidence type="ECO:0000313" key="5">
    <source>
        <dbReference type="Proteomes" id="UP000198707"/>
    </source>
</evidence>
<comment type="cofactor">
    <cofactor evidence="1">
        <name>Mg(2+)</name>
        <dbReference type="ChEBI" id="CHEBI:18420"/>
    </cofactor>
</comment>
<proteinExistence type="predicted"/>
<protein>
    <submittedName>
        <fullName evidence="4">Putative hydrolase of the HAD superfamily</fullName>
    </submittedName>
</protein>
<dbReference type="STRING" id="1144548.SAMN05443287_1063"/>
<dbReference type="SFLD" id="SFLDG01129">
    <property type="entry name" value="C1.5:_HAD__Beta-PGM__Phosphata"/>
    <property type="match status" value="1"/>
</dbReference>
<dbReference type="NCBIfam" id="TIGR01549">
    <property type="entry name" value="HAD-SF-IA-v1"/>
    <property type="match status" value="1"/>
</dbReference>
<dbReference type="Gene3D" id="3.40.50.1000">
    <property type="entry name" value="HAD superfamily/HAD-like"/>
    <property type="match status" value="1"/>
</dbReference>
<reference evidence="5" key="1">
    <citation type="submission" date="2016-10" db="EMBL/GenBank/DDBJ databases">
        <authorList>
            <person name="Varghese N."/>
            <person name="Submissions S."/>
        </authorList>
    </citation>
    <scope>NUCLEOTIDE SEQUENCE [LARGE SCALE GENOMIC DNA]</scope>
    <source>
        <strain evidence="5">CGMCC 4.7038</strain>
    </source>
</reference>
<dbReference type="PANTHER" id="PTHR46470:SF4">
    <property type="entry name" value="5-AMINO-6-(5-PHOSPHO-D-RIBITYLAMINO)URACIL PHOSPHATASE YIGB"/>
    <property type="match status" value="1"/>
</dbReference>
<evidence type="ECO:0000256" key="1">
    <source>
        <dbReference type="ARBA" id="ARBA00001946"/>
    </source>
</evidence>
<dbReference type="Proteomes" id="UP000198707">
    <property type="component" value="Unassembled WGS sequence"/>
</dbReference>
<organism evidence="4 5">
    <name type="scientific">Micromonospora phaseoli</name>
    <dbReference type="NCBI Taxonomy" id="1144548"/>
    <lineage>
        <taxon>Bacteria</taxon>
        <taxon>Bacillati</taxon>
        <taxon>Actinomycetota</taxon>
        <taxon>Actinomycetes</taxon>
        <taxon>Micromonosporales</taxon>
        <taxon>Micromonosporaceae</taxon>
        <taxon>Micromonospora</taxon>
    </lineage>
</organism>
<dbReference type="Pfam" id="PF00702">
    <property type="entry name" value="Hydrolase"/>
    <property type="match status" value="1"/>
</dbReference>
<keyword evidence="3" id="KW-0460">Magnesium</keyword>
<dbReference type="GO" id="GO:0016787">
    <property type="term" value="F:hydrolase activity"/>
    <property type="evidence" value="ECO:0007669"/>
    <property type="project" value="UniProtKB-KW"/>
</dbReference>
<accession>A0A1H7ACK1</accession>